<gene>
    <name evidence="1" type="ORF">JIN84_08650</name>
</gene>
<dbReference type="Proteomes" id="UP000600139">
    <property type="component" value="Unassembled WGS sequence"/>
</dbReference>
<keyword evidence="2" id="KW-1185">Reference proteome</keyword>
<evidence type="ECO:0000313" key="1">
    <source>
        <dbReference type="EMBL" id="MBK1815683.1"/>
    </source>
</evidence>
<protein>
    <submittedName>
        <fullName evidence="1">Uncharacterized protein</fullName>
    </submittedName>
</protein>
<dbReference type="AlphaFoldDB" id="A0A934R434"/>
<proteinExistence type="predicted"/>
<comment type="caution">
    <text evidence="1">The sequence shown here is derived from an EMBL/GenBank/DDBJ whole genome shotgun (WGS) entry which is preliminary data.</text>
</comment>
<evidence type="ECO:0000313" key="2">
    <source>
        <dbReference type="Proteomes" id="UP000600139"/>
    </source>
</evidence>
<name>A0A934R434_9BACT</name>
<accession>A0A934R434</accession>
<reference evidence="1" key="1">
    <citation type="submission" date="2021-01" db="EMBL/GenBank/DDBJ databases">
        <title>Modified the classification status of verrucomicrobia.</title>
        <authorList>
            <person name="Feng X."/>
        </authorList>
    </citation>
    <scope>NUCLEOTIDE SEQUENCE</scope>
    <source>
        <strain evidence="1">JCM 18052</strain>
    </source>
</reference>
<dbReference type="EMBL" id="JAENIK010000009">
    <property type="protein sequence ID" value="MBK1815683.1"/>
    <property type="molecule type" value="Genomic_DNA"/>
</dbReference>
<organism evidence="1 2">
    <name type="scientific">Luteolibacter yonseiensis</name>
    <dbReference type="NCBI Taxonomy" id="1144680"/>
    <lineage>
        <taxon>Bacteria</taxon>
        <taxon>Pseudomonadati</taxon>
        <taxon>Verrucomicrobiota</taxon>
        <taxon>Verrucomicrobiia</taxon>
        <taxon>Verrucomicrobiales</taxon>
        <taxon>Verrucomicrobiaceae</taxon>
        <taxon>Luteolibacter</taxon>
    </lineage>
</organism>
<sequence>MKVSGEKYKVSIRGRAGIAYTESGLVVHIDSEMLHSPEFDMVVCLENHEAWGAEGPAVPDADKMAVIKERVRHELRKLKVEWQ</sequence>
<dbReference type="RefSeq" id="WP_200350640.1">
    <property type="nucleotide sequence ID" value="NZ_JAENIK010000009.1"/>
</dbReference>